<gene>
    <name evidence="2" type="ORF">PADG_01930</name>
</gene>
<dbReference type="RefSeq" id="XP_010757640.1">
    <property type="nucleotide sequence ID" value="XM_010759338.1"/>
</dbReference>
<reference evidence="2 3" key="1">
    <citation type="journal article" date="2011" name="PLoS Genet.">
        <title>Comparative genomic analysis of human fungal pathogens causing paracoccidioidomycosis.</title>
        <authorList>
            <person name="Desjardins C.A."/>
            <person name="Champion M.D."/>
            <person name="Holder J.W."/>
            <person name="Muszewska A."/>
            <person name="Goldberg J."/>
            <person name="Bailao A.M."/>
            <person name="Brigido M.M."/>
            <person name="Ferreira M.E."/>
            <person name="Garcia A.M."/>
            <person name="Grynberg M."/>
            <person name="Gujja S."/>
            <person name="Heiman D.I."/>
            <person name="Henn M.R."/>
            <person name="Kodira C.D."/>
            <person name="Leon-Narvaez H."/>
            <person name="Longo L.V."/>
            <person name="Ma L.J."/>
            <person name="Malavazi I."/>
            <person name="Matsuo A.L."/>
            <person name="Morais F.V."/>
            <person name="Pereira M."/>
            <person name="Rodriguez-Brito S."/>
            <person name="Sakthikumar S."/>
            <person name="Salem-Izacc S.M."/>
            <person name="Sykes S.M."/>
            <person name="Teixeira M.M."/>
            <person name="Vallejo M.C."/>
            <person name="Walter M.E."/>
            <person name="Yandava C."/>
            <person name="Young S."/>
            <person name="Zeng Q."/>
            <person name="Zucker J."/>
            <person name="Felipe M.S."/>
            <person name="Goldman G.H."/>
            <person name="Haas B.J."/>
            <person name="McEwen J.G."/>
            <person name="Nino-Vega G."/>
            <person name="Puccia R."/>
            <person name="San-Blas G."/>
            <person name="Soares C.M."/>
            <person name="Birren B.W."/>
            <person name="Cuomo C.A."/>
        </authorList>
    </citation>
    <scope>NUCLEOTIDE SEQUENCE [LARGE SCALE GENOMIC DNA]</scope>
    <source>
        <strain evidence="2 3">Pb18</strain>
    </source>
</reference>
<dbReference type="Proteomes" id="UP000001628">
    <property type="component" value="Unassembled WGS sequence"/>
</dbReference>
<organism evidence="2 3">
    <name type="scientific">Paracoccidioides brasiliensis (strain Pb18)</name>
    <dbReference type="NCBI Taxonomy" id="502780"/>
    <lineage>
        <taxon>Eukaryota</taxon>
        <taxon>Fungi</taxon>
        <taxon>Dikarya</taxon>
        <taxon>Ascomycota</taxon>
        <taxon>Pezizomycotina</taxon>
        <taxon>Eurotiomycetes</taxon>
        <taxon>Eurotiomycetidae</taxon>
        <taxon>Onygenales</taxon>
        <taxon>Ajellomycetaceae</taxon>
        <taxon>Paracoccidioides</taxon>
    </lineage>
</organism>
<dbReference type="KEGG" id="pbn:PADG_01930"/>
<dbReference type="HOGENOM" id="CLU_112520_0_0_1"/>
<keyword evidence="3" id="KW-1185">Reference proteome</keyword>
<dbReference type="AlphaFoldDB" id="C1G4R4"/>
<accession>C1G4R4</accession>
<keyword evidence="1" id="KW-0472">Membrane</keyword>
<evidence type="ECO:0000313" key="3">
    <source>
        <dbReference type="Proteomes" id="UP000001628"/>
    </source>
</evidence>
<feature type="transmembrane region" description="Helical" evidence="1">
    <location>
        <begin position="64"/>
        <end position="81"/>
    </location>
</feature>
<dbReference type="Pfam" id="PF12716">
    <property type="entry name" value="Apq12"/>
    <property type="match status" value="1"/>
</dbReference>
<dbReference type="OMA" id="GWYVYSV"/>
<feature type="transmembrane region" description="Helical" evidence="1">
    <location>
        <begin position="88"/>
        <end position="112"/>
    </location>
</feature>
<protein>
    <submittedName>
        <fullName evidence="2">Uncharacterized protein</fullName>
    </submittedName>
</protein>
<dbReference type="eggNOG" id="ENOG502T2BZ">
    <property type="taxonomic scope" value="Eukaryota"/>
</dbReference>
<dbReference type="VEuPathDB" id="FungiDB:PADG_01930"/>
<name>C1G4R4_PARBD</name>
<dbReference type="InParanoid" id="C1G4R4"/>
<dbReference type="OrthoDB" id="3559694at2759"/>
<proteinExistence type="predicted"/>
<dbReference type="EMBL" id="KN275958">
    <property type="protein sequence ID" value="EEH45780.1"/>
    <property type="molecule type" value="Genomic_DNA"/>
</dbReference>
<dbReference type="GeneID" id="22581503"/>
<keyword evidence="1" id="KW-0812">Transmembrane</keyword>
<evidence type="ECO:0000313" key="2">
    <source>
        <dbReference type="EMBL" id="EEH45780.1"/>
    </source>
</evidence>
<evidence type="ECO:0000256" key="1">
    <source>
        <dbReference type="SAM" id="Phobius"/>
    </source>
</evidence>
<keyword evidence="1" id="KW-1133">Transmembrane helix</keyword>
<sequence length="171" mass="19599">MEAVHEYIIPVLQNASKYIPPSVSLQALSYYSTFNTHFHIVQQEYLQPYVISPLYTLINSPPDLPSVLILCVILYLSLRILDYARRIIAFWVVLLFRLVFWGSILGGGYYVYVVGFEKASRDVGWLLGVLEGFIEEFVASSWDGKPAGADGASPIYWRTRREQGRKRTSWI</sequence>
<dbReference type="InterPro" id="IPR024316">
    <property type="entry name" value="APQ12"/>
</dbReference>